<evidence type="ECO:0000313" key="2">
    <source>
        <dbReference type="EMBL" id="KAG2858434.1"/>
    </source>
</evidence>
<dbReference type="AlphaFoldDB" id="A0A8T1CL58"/>
<keyword evidence="1" id="KW-1133">Transmembrane helix</keyword>
<gene>
    <name evidence="2" type="ORF">PC113_g9819</name>
    <name evidence="3" type="ORF">PC117_g15150</name>
    <name evidence="4" type="ORF">PC118_g9624</name>
</gene>
<keyword evidence="1" id="KW-0472">Membrane</keyword>
<organism evidence="3 5">
    <name type="scientific">Phytophthora cactorum</name>
    <dbReference type="NCBI Taxonomy" id="29920"/>
    <lineage>
        <taxon>Eukaryota</taxon>
        <taxon>Sar</taxon>
        <taxon>Stramenopiles</taxon>
        <taxon>Oomycota</taxon>
        <taxon>Peronosporomycetes</taxon>
        <taxon>Peronosporales</taxon>
        <taxon>Peronosporaceae</taxon>
        <taxon>Phytophthora</taxon>
    </lineage>
</organism>
<dbReference type="EMBL" id="RCMG01000253">
    <property type="protein sequence ID" value="KAG2858434.1"/>
    <property type="molecule type" value="Genomic_DNA"/>
</dbReference>
<evidence type="ECO:0000256" key="1">
    <source>
        <dbReference type="SAM" id="Phobius"/>
    </source>
</evidence>
<evidence type="ECO:0000313" key="4">
    <source>
        <dbReference type="EMBL" id="KAG2983084.1"/>
    </source>
</evidence>
<protein>
    <submittedName>
        <fullName evidence="3">Uncharacterized protein</fullName>
    </submittedName>
</protein>
<evidence type="ECO:0000313" key="5">
    <source>
        <dbReference type="Proteomes" id="UP000736787"/>
    </source>
</evidence>
<accession>A0A8T1CL58</accession>
<feature type="transmembrane region" description="Helical" evidence="1">
    <location>
        <begin position="6"/>
        <end position="35"/>
    </location>
</feature>
<evidence type="ECO:0000313" key="3">
    <source>
        <dbReference type="EMBL" id="KAG2925601.1"/>
    </source>
</evidence>
<comment type="caution">
    <text evidence="3">The sequence shown here is derived from an EMBL/GenBank/DDBJ whole genome shotgun (WGS) entry which is preliminary data.</text>
</comment>
<sequence length="75" mass="8848">MLVAAYWVFPIPFASFTLSLILFAFFMVTFAFWWVDKFFGIFFLNGNNCVNARSFLRCKCLWLLSILPTKFCLKL</sequence>
<dbReference type="Proteomes" id="UP000735874">
    <property type="component" value="Unassembled WGS sequence"/>
</dbReference>
<reference evidence="3" key="1">
    <citation type="submission" date="2018-10" db="EMBL/GenBank/DDBJ databases">
        <title>Effector identification in a new, highly contiguous assembly of the strawberry crown rot pathogen Phytophthora cactorum.</title>
        <authorList>
            <person name="Armitage A.D."/>
            <person name="Nellist C.F."/>
            <person name="Bates H."/>
            <person name="Vickerstaff R.J."/>
            <person name="Harrison R.J."/>
        </authorList>
    </citation>
    <scope>NUCLEOTIDE SEQUENCE</scope>
    <source>
        <strain evidence="2">15-7</strain>
        <strain evidence="3">4040</strain>
        <strain evidence="4">P415</strain>
    </source>
</reference>
<proteinExistence type="predicted"/>
<name>A0A8T1CL58_9STRA</name>
<dbReference type="EMBL" id="RCML01000266">
    <property type="protein sequence ID" value="KAG2983084.1"/>
    <property type="molecule type" value="Genomic_DNA"/>
</dbReference>
<dbReference type="Proteomes" id="UP000736787">
    <property type="component" value="Unassembled WGS sequence"/>
</dbReference>
<keyword evidence="1" id="KW-0812">Transmembrane</keyword>
<dbReference type="Proteomes" id="UP000697107">
    <property type="component" value="Unassembled WGS sequence"/>
</dbReference>
<dbReference type="EMBL" id="RCMK01000495">
    <property type="protein sequence ID" value="KAG2925601.1"/>
    <property type="molecule type" value="Genomic_DNA"/>
</dbReference>